<comment type="caution">
    <text evidence="2">The sequence shown here is derived from an EMBL/GenBank/DDBJ whole genome shotgun (WGS) entry which is preliminary data.</text>
</comment>
<evidence type="ECO:0000313" key="3">
    <source>
        <dbReference type="Proteomes" id="UP001320766"/>
    </source>
</evidence>
<dbReference type="Proteomes" id="UP001320766">
    <property type="component" value="Unassembled WGS sequence"/>
</dbReference>
<dbReference type="InterPro" id="IPR011059">
    <property type="entry name" value="Metal-dep_hydrolase_composite"/>
</dbReference>
<evidence type="ECO:0000259" key="1">
    <source>
        <dbReference type="Pfam" id="PF01979"/>
    </source>
</evidence>
<name>A0ABT1KDI2_9ACTN</name>
<accession>A0ABT1KDI2</accession>
<dbReference type="PANTHER" id="PTHR43135:SF3">
    <property type="entry name" value="ALPHA-D-RIBOSE 1-METHYLPHOSPHONATE 5-TRIPHOSPHATE DIPHOSPHATASE"/>
    <property type="match status" value="1"/>
</dbReference>
<dbReference type="EMBL" id="JAMZEC010000001">
    <property type="protein sequence ID" value="MCP2352031.1"/>
    <property type="molecule type" value="Genomic_DNA"/>
</dbReference>
<dbReference type="Gene3D" id="2.30.40.10">
    <property type="entry name" value="Urease, subunit C, domain 1"/>
    <property type="match status" value="1"/>
</dbReference>
<dbReference type="SUPFAM" id="SSF51338">
    <property type="entry name" value="Composite domain of metallo-dependent hydrolases"/>
    <property type="match status" value="1"/>
</dbReference>
<sequence>MRTLIRATRVFDGERCLPRADVLIDGDRIAAVTATPAAAEAAPPAAEGAPAADVVIDGAGRTLLPGLIDAHTHTFDGSLAQALAFGVTTELDMFCLPGNLARQRRAAAERDDVADLRSSGVLATAPGGHPSQIMAAEGAALAGFGDATGPFPTLSNPDEAKAFVEARLAEGADYLKIVIDEGHAAGLNLPTLSPETVAALVEAAHGAGLLAIAHVATAAHTAVALDAGVDGLAHVHCDLPPDDPRGEEVAARIAAHDVFVVTTLAYIEAVTGDESGAELPADPRVAARLSPAGARTDAAAGLVRSDPGVLPVHSQGVINAAHAVRVLRRAGVTLLAGTDANPFAPLHGASLHRELLLLTEAGLTPEEALRAATALPAHRFGLPDRGRVAPGLRADLLLVDGDPTTDVTATRAIAEVWRRGVRLAT</sequence>
<dbReference type="InterPro" id="IPR051781">
    <property type="entry name" value="Metallo-dep_Hydrolase"/>
</dbReference>
<dbReference type="SUPFAM" id="SSF51556">
    <property type="entry name" value="Metallo-dependent hydrolases"/>
    <property type="match status" value="1"/>
</dbReference>
<dbReference type="Gene3D" id="1.20.58.520">
    <property type="entry name" value="Amidohydrolase"/>
    <property type="match status" value="1"/>
</dbReference>
<protein>
    <submittedName>
        <fullName evidence="2">Imidazolonepropionase-like amidohydrolase</fullName>
    </submittedName>
</protein>
<dbReference type="PANTHER" id="PTHR43135">
    <property type="entry name" value="ALPHA-D-RIBOSE 1-METHYLPHOSPHONATE 5-TRIPHOSPHATE DIPHOSPHATASE"/>
    <property type="match status" value="1"/>
</dbReference>
<feature type="domain" description="Amidohydrolase-related" evidence="1">
    <location>
        <begin position="62"/>
        <end position="418"/>
    </location>
</feature>
<organism evidence="2 3">
    <name type="scientific">Nonomuraea roseoviolacea subsp. carminata</name>
    <dbReference type="NCBI Taxonomy" id="160689"/>
    <lineage>
        <taxon>Bacteria</taxon>
        <taxon>Bacillati</taxon>
        <taxon>Actinomycetota</taxon>
        <taxon>Actinomycetes</taxon>
        <taxon>Streptosporangiales</taxon>
        <taxon>Streptosporangiaceae</taxon>
        <taxon>Nonomuraea</taxon>
    </lineage>
</organism>
<reference evidence="2 3" key="1">
    <citation type="submission" date="2022-06" db="EMBL/GenBank/DDBJ databases">
        <title>Sequencing the genomes of 1000 actinobacteria strains.</title>
        <authorList>
            <person name="Klenk H.-P."/>
        </authorList>
    </citation>
    <scope>NUCLEOTIDE SEQUENCE [LARGE SCALE GENOMIC DNA]</scope>
    <source>
        <strain evidence="2 3">DSM 44170</strain>
    </source>
</reference>
<evidence type="ECO:0000313" key="2">
    <source>
        <dbReference type="EMBL" id="MCP2352031.1"/>
    </source>
</evidence>
<proteinExistence type="predicted"/>
<keyword evidence="3" id="KW-1185">Reference proteome</keyword>
<dbReference type="Pfam" id="PF01979">
    <property type="entry name" value="Amidohydro_1"/>
    <property type="match status" value="1"/>
</dbReference>
<gene>
    <name evidence="2" type="ORF">HD595_008153</name>
</gene>
<dbReference type="RefSeq" id="WP_253778936.1">
    <property type="nucleotide sequence ID" value="NZ_BAAAVE010000011.1"/>
</dbReference>
<dbReference type="InterPro" id="IPR032466">
    <property type="entry name" value="Metal_Hydrolase"/>
</dbReference>
<dbReference type="Gene3D" id="3.40.50.10910">
    <property type="entry name" value="Amidohydrolase"/>
    <property type="match status" value="1"/>
</dbReference>
<dbReference type="Gene3D" id="3.30.110.90">
    <property type="entry name" value="Amidohydrolase"/>
    <property type="match status" value="1"/>
</dbReference>
<dbReference type="InterPro" id="IPR006680">
    <property type="entry name" value="Amidohydro-rel"/>
</dbReference>